<comment type="caution">
    <text evidence="2">The sequence shown here is derived from an EMBL/GenBank/DDBJ whole genome shotgun (WGS) entry which is preliminary data.</text>
</comment>
<keyword evidence="3" id="KW-1185">Reference proteome</keyword>
<accession>A0A2C5YYS0</accession>
<gene>
    <name evidence="2" type="ORF">CDD82_5810</name>
</gene>
<evidence type="ECO:0000256" key="1">
    <source>
        <dbReference type="SAM" id="MobiDB-lite"/>
    </source>
</evidence>
<dbReference type="AlphaFoldDB" id="A0A2C5YYS0"/>
<dbReference type="OrthoDB" id="4868835at2759"/>
<name>A0A2C5YYS0_9HYPO</name>
<organism evidence="2 3">
    <name type="scientific">Ophiocordyceps australis</name>
    <dbReference type="NCBI Taxonomy" id="1399860"/>
    <lineage>
        <taxon>Eukaryota</taxon>
        <taxon>Fungi</taxon>
        <taxon>Dikarya</taxon>
        <taxon>Ascomycota</taxon>
        <taxon>Pezizomycotina</taxon>
        <taxon>Sordariomycetes</taxon>
        <taxon>Hypocreomycetidae</taxon>
        <taxon>Hypocreales</taxon>
        <taxon>Ophiocordycipitaceae</taxon>
        <taxon>Ophiocordyceps</taxon>
    </lineage>
</organism>
<reference evidence="2 3" key="1">
    <citation type="submission" date="2017-06" db="EMBL/GenBank/DDBJ databases">
        <title>Ant-infecting Ophiocordyceps genomes reveal a high diversity of potential behavioral manipulation genes and a possible major role for enterotoxins.</title>
        <authorList>
            <person name="De Bekker C."/>
            <person name="Evans H.C."/>
            <person name="Brachmann A."/>
            <person name="Hughes D.P."/>
        </authorList>
    </citation>
    <scope>NUCLEOTIDE SEQUENCE [LARGE SCALE GENOMIC DNA]</scope>
    <source>
        <strain evidence="2 3">1348a</strain>
    </source>
</reference>
<dbReference type="Proteomes" id="UP000224854">
    <property type="component" value="Unassembled WGS sequence"/>
</dbReference>
<dbReference type="EMBL" id="NJEU01000558">
    <property type="protein sequence ID" value="PHH72763.1"/>
    <property type="molecule type" value="Genomic_DNA"/>
</dbReference>
<dbReference type="Pfam" id="PF19287">
    <property type="entry name" value="DUF5910"/>
    <property type="match status" value="1"/>
</dbReference>
<dbReference type="InterPro" id="IPR045564">
    <property type="entry name" value="DUF5910"/>
</dbReference>
<evidence type="ECO:0000313" key="3">
    <source>
        <dbReference type="Proteomes" id="UP000224854"/>
    </source>
</evidence>
<proteinExistence type="predicted"/>
<sequence>MAAETVTPDANVARAGMQLGRGVYTSPSTEDWAADYGWHCAIFADKAKADKVDKVHIPRRLFQEDLHHDPTRDIHHYIRQHHPGVDPARALLLAYIEQGPDLQMLIPFALLNANGGDLNLTVECADSREKVLQAIRPLVGSTTRAYYDDWARVKGELSELDDNDDWDAASDSSTDTSTQDDDAPLALLPQRRVLTLSLSPNHSERPRLVANAHSQPLQSAEAVSRLL</sequence>
<evidence type="ECO:0000313" key="2">
    <source>
        <dbReference type="EMBL" id="PHH72763.1"/>
    </source>
</evidence>
<protein>
    <submittedName>
        <fullName evidence="2">Uncharacterized protein</fullName>
    </submittedName>
</protein>
<feature type="region of interest" description="Disordered" evidence="1">
    <location>
        <begin position="161"/>
        <end position="184"/>
    </location>
</feature>